<dbReference type="InterPro" id="IPR004274">
    <property type="entry name" value="FCP1_dom"/>
</dbReference>
<dbReference type="InterPro" id="IPR023214">
    <property type="entry name" value="HAD_sf"/>
</dbReference>
<sequence>MLIGPTESEINSLITAEPENPPDVVDDFDQQDEAKAIMDMPVYLDKVEKRCNTYKMTQIAHTRPGKKLLVLDIDYTIFDHISTAQTASLLARPHLREFLTRAYRFYDIAIWSATSMNWIVTKLFEIGVLSASDSALVKRMMTDDKIKPDLDAKPSTDLPFQVFCLVDSRAMISVHLESIGVKEVKPLAVIWHNFSQFGPHNTIMFDDIRRNFIMNPKCGLRIHSYRDAPINCEKDKELLKLADYVEIIAEKVDNFEKLNHNRWERYLDKNARRIIDESGVVIYNEQPSEKRSRP</sequence>
<dbReference type="PANTHER" id="PTHR48493">
    <property type="entry name" value="UBIQUITIN-LIKE DOMAIN-CONTAINING CTD PHOSPHATASE 1"/>
    <property type="match status" value="1"/>
</dbReference>
<evidence type="ECO:0000313" key="2">
    <source>
        <dbReference type="EMBL" id="KAL3314826.1"/>
    </source>
</evidence>
<proteinExistence type="predicted"/>
<dbReference type="Proteomes" id="UP001626550">
    <property type="component" value="Unassembled WGS sequence"/>
</dbReference>
<dbReference type="InterPro" id="IPR036412">
    <property type="entry name" value="HAD-like_sf"/>
</dbReference>
<dbReference type="PANTHER" id="PTHR48493:SF1">
    <property type="entry name" value="UBIQUITIN-LIKE DOMAIN-CONTAINING CTD PHOSPHATASE 1"/>
    <property type="match status" value="1"/>
</dbReference>
<dbReference type="InterPro" id="IPR051658">
    <property type="entry name" value="UBLCP1"/>
</dbReference>
<dbReference type="Gene3D" id="3.40.50.1000">
    <property type="entry name" value="HAD superfamily/HAD-like"/>
    <property type="match status" value="1"/>
</dbReference>
<dbReference type="SMART" id="SM00577">
    <property type="entry name" value="CPDc"/>
    <property type="match status" value="1"/>
</dbReference>
<dbReference type="EMBL" id="JBJKFK010000898">
    <property type="protein sequence ID" value="KAL3314826.1"/>
    <property type="molecule type" value="Genomic_DNA"/>
</dbReference>
<evidence type="ECO:0000259" key="1">
    <source>
        <dbReference type="PROSITE" id="PS50969"/>
    </source>
</evidence>
<dbReference type="SUPFAM" id="SSF56784">
    <property type="entry name" value="HAD-like"/>
    <property type="match status" value="1"/>
</dbReference>
<dbReference type="AlphaFoldDB" id="A0ABD2Q9A3"/>
<protein>
    <submittedName>
        <fullName evidence="2">Ubiquitin-like domain-containing CTD phosphatase 1</fullName>
    </submittedName>
</protein>
<dbReference type="Pfam" id="PF03031">
    <property type="entry name" value="NIF"/>
    <property type="match status" value="1"/>
</dbReference>
<accession>A0ABD2Q9A3</accession>
<reference evidence="2 3" key="1">
    <citation type="submission" date="2024-11" db="EMBL/GenBank/DDBJ databases">
        <title>Adaptive evolution of stress response genes in parasites aligns with host niche diversity.</title>
        <authorList>
            <person name="Hahn C."/>
            <person name="Resl P."/>
        </authorList>
    </citation>
    <scope>NUCLEOTIDE SEQUENCE [LARGE SCALE GENOMIC DNA]</scope>
    <source>
        <strain evidence="2">EGGRZ-B1_66</strain>
        <tissue evidence="2">Body</tissue>
    </source>
</reference>
<organism evidence="2 3">
    <name type="scientific">Cichlidogyrus casuarinus</name>
    <dbReference type="NCBI Taxonomy" id="1844966"/>
    <lineage>
        <taxon>Eukaryota</taxon>
        <taxon>Metazoa</taxon>
        <taxon>Spiralia</taxon>
        <taxon>Lophotrochozoa</taxon>
        <taxon>Platyhelminthes</taxon>
        <taxon>Monogenea</taxon>
        <taxon>Monopisthocotylea</taxon>
        <taxon>Dactylogyridea</taxon>
        <taxon>Ancyrocephalidae</taxon>
        <taxon>Cichlidogyrus</taxon>
    </lineage>
</organism>
<name>A0ABD2Q9A3_9PLAT</name>
<comment type="caution">
    <text evidence="2">The sequence shown here is derived from an EMBL/GenBank/DDBJ whole genome shotgun (WGS) entry which is preliminary data.</text>
</comment>
<evidence type="ECO:0000313" key="3">
    <source>
        <dbReference type="Proteomes" id="UP001626550"/>
    </source>
</evidence>
<dbReference type="PROSITE" id="PS50969">
    <property type="entry name" value="FCP1"/>
    <property type="match status" value="1"/>
</dbReference>
<feature type="domain" description="FCP1 homology" evidence="1">
    <location>
        <begin position="62"/>
        <end position="248"/>
    </location>
</feature>
<keyword evidence="3" id="KW-1185">Reference proteome</keyword>
<gene>
    <name evidence="2" type="primary">UBLCP1</name>
    <name evidence="2" type="ORF">Ciccas_006543</name>
</gene>